<name>A0A5R9IZS9_9GAMM</name>
<dbReference type="Pfam" id="PF12680">
    <property type="entry name" value="SnoaL_2"/>
    <property type="match status" value="1"/>
</dbReference>
<dbReference type="AlphaFoldDB" id="A0A5R9IZS9"/>
<sequence length="162" mass="18542">MDGKKLEATGKAPESLKPRHSHPLWLASFIDVYQGLGTDNLSKLLQVYTPDVHFQDPLHTISGRKQLIEYFQALYTNLNTCQFVIDDVMHNDQEAAIYWRMSFIHPRLNGGNPVEVEGHSRLRAQGDKVVYHRDYLDVGAMLYEHIPVLGRFVKIVKVRAGQ</sequence>
<feature type="domain" description="SnoaL-like" evidence="1">
    <location>
        <begin position="32"/>
        <end position="132"/>
    </location>
</feature>
<dbReference type="InterPro" id="IPR037401">
    <property type="entry name" value="SnoaL-like"/>
</dbReference>
<comment type="caution">
    <text evidence="2">The sequence shown here is derived from an EMBL/GenBank/DDBJ whole genome shotgun (WGS) entry which is preliminary data.</text>
</comment>
<protein>
    <submittedName>
        <fullName evidence="2">Nuclear transport factor 2 family protein</fullName>
    </submittedName>
</protein>
<gene>
    <name evidence="2" type="ORF">FE810_03625</name>
</gene>
<organism evidence="2 3">
    <name type="scientific">Thalassotalea litorea</name>
    <dbReference type="NCBI Taxonomy" id="2020715"/>
    <lineage>
        <taxon>Bacteria</taxon>
        <taxon>Pseudomonadati</taxon>
        <taxon>Pseudomonadota</taxon>
        <taxon>Gammaproteobacteria</taxon>
        <taxon>Alteromonadales</taxon>
        <taxon>Colwelliaceae</taxon>
        <taxon>Thalassotalea</taxon>
    </lineage>
</organism>
<evidence type="ECO:0000313" key="3">
    <source>
        <dbReference type="Proteomes" id="UP000307790"/>
    </source>
</evidence>
<dbReference type="OrthoDB" id="1115105at2"/>
<dbReference type="Gene3D" id="3.10.450.50">
    <property type="match status" value="1"/>
</dbReference>
<dbReference type="InterPro" id="IPR032710">
    <property type="entry name" value="NTF2-like_dom_sf"/>
</dbReference>
<reference evidence="2 3" key="1">
    <citation type="submission" date="2019-05" db="EMBL/GenBank/DDBJ databases">
        <title>Genome sequences of Thalassotalea litorea 1K03283.</title>
        <authorList>
            <person name="Zhang D."/>
        </authorList>
    </citation>
    <scope>NUCLEOTIDE SEQUENCE [LARGE SCALE GENOMIC DNA]</scope>
    <source>
        <strain evidence="2 3">MCCC 1K03283</strain>
    </source>
</reference>
<dbReference type="EMBL" id="VCBC01000003">
    <property type="protein sequence ID" value="TLU67418.1"/>
    <property type="molecule type" value="Genomic_DNA"/>
</dbReference>
<evidence type="ECO:0000313" key="2">
    <source>
        <dbReference type="EMBL" id="TLU67418.1"/>
    </source>
</evidence>
<dbReference type="SUPFAM" id="SSF54427">
    <property type="entry name" value="NTF2-like"/>
    <property type="match status" value="1"/>
</dbReference>
<keyword evidence="3" id="KW-1185">Reference proteome</keyword>
<accession>A0A5R9IZS9</accession>
<proteinExistence type="predicted"/>
<dbReference type="Proteomes" id="UP000307790">
    <property type="component" value="Unassembled WGS sequence"/>
</dbReference>
<evidence type="ECO:0000259" key="1">
    <source>
        <dbReference type="Pfam" id="PF12680"/>
    </source>
</evidence>